<gene>
    <name evidence="4" type="ORF">Atep_29880</name>
</gene>
<dbReference type="Pfam" id="PF13356">
    <property type="entry name" value="Arm-DNA-bind_3"/>
    <property type="match status" value="1"/>
</dbReference>
<organism evidence="4 5">
    <name type="scientific">Allochromatium tepidum</name>
    <dbReference type="NCBI Taxonomy" id="553982"/>
    <lineage>
        <taxon>Bacteria</taxon>
        <taxon>Pseudomonadati</taxon>
        <taxon>Pseudomonadota</taxon>
        <taxon>Gammaproteobacteria</taxon>
        <taxon>Chromatiales</taxon>
        <taxon>Chromatiaceae</taxon>
        <taxon>Allochromatium</taxon>
    </lineage>
</organism>
<accession>A0ABN6GK08</accession>
<evidence type="ECO:0000256" key="2">
    <source>
        <dbReference type="ARBA" id="ARBA00022908"/>
    </source>
</evidence>
<sequence>MALSDTKLRNLKPADKAYQKADEGGLFVEVMPGGAKVWRLRYRLAGKQEKVTLGGYPTYSLAEARSWRDDCKILAGRGLSPMALKRGDPIPEDAAPAVKEMAQSFIREWCLKTREKAKIKEEAEKEADVAVYPPLSSARISCSKRREG</sequence>
<dbReference type="RefSeq" id="WP_213379369.1">
    <property type="nucleotide sequence ID" value="NZ_AP024563.1"/>
</dbReference>
<evidence type="ECO:0000313" key="5">
    <source>
        <dbReference type="Proteomes" id="UP000680679"/>
    </source>
</evidence>
<dbReference type="PANTHER" id="PTHR30629">
    <property type="entry name" value="PROPHAGE INTEGRASE"/>
    <property type="match status" value="1"/>
</dbReference>
<proteinExistence type="inferred from homology"/>
<dbReference type="Proteomes" id="UP000680679">
    <property type="component" value="Chromosome"/>
</dbReference>
<dbReference type="InterPro" id="IPR038488">
    <property type="entry name" value="Integrase_DNA-bd_sf"/>
</dbReference>
<dbReference type="InterPro" id="IPR025166">
    <property type="entry name" value="Integrase_DNA_bind_dom"/>
</dbReference>
<evidence type="ECO:0000259" key="3">
    <source>
        <dbReference type="Pfam" id="PF13356"/>
    </source>
</evidence>
<feature type="domain" description="Integrase DNA-binding" evidence="3">
    <location>
        <begin position="3"/>
        <end position="86"/>
    </location>
</feature>
<reference evidence="4 5" key="1">
    <citation type="submission" date="2021-04" db="EMBL/GenBank/DDBJ databases">
        <title>Complete genome sequencing of Allochromatium tepidum strain NZ.</title>
        <authorList>
            <person name="Tsukatani Y."/>
            <person name="Mori H."/>
        </authorList>
    </citation>
    <scope>NUCLEOTIDE SEQUENCE [LARGE SCALE GENOMIC DNA]</scope>
    <source>
        <strain evidence="4 5">NZ</strain>
    </source>
</reference>
<evidence type="ECO:0000256" key="1">
    <source>
        <dbReference type="ARBA" id="ARBA00008857"/>
    </source>
</evidence>
<keyword evidence="5" id="KW-1185">Reference proteome</keyword>
<evidence type="ECO:0000313" key="4">
    <source>
        <dbReference type="EMBL" id="BCU08311.1"/>
    </source>
</evidence>
<keyword evidence="2" id="KW-0229">DNA integration</keyword>
<comment type="similarity">
    <text evidence="1">Belongs to the 'phage' integrase family.</text>
</comment>
<protein>
    <recommendedName>
        <fullName evidence="3">Integrase DNA-binding domain-containing protein</fullName>
    </recommendedName>
</protein>
<dbReference type="EMBL" id="AP024563">
    <property type="protein sequence ID" value="BCU08311.1"/>
    <property type="molecule type" value="Genomic_DNA"/>
</dbReference>
<dbReference type="Gene3D" id="3.30.160.390">
    <property type="entry name" value="Integrase, DNA-binding domain"/>
    <property type="match status" value="1"/>
</dbReference>
<dbReference type="PANTHER" id="PTHR30629:SF2">
    <property type="entry name" value="PROPHAGE INTEGRASE INTS-RELATED"/>
    <property type="match status" value="1"/>
</dbReference>
<name>A0ABN6GK08_9GAMM</name>
<dbReference type="InterPro" id="IPR050808">
    <property type="entry name" value="Phage_Integrase"/>
</dbReference>